<evidence type="ECO:0000313" key="2">
    <source>
        <dbReference type="EMBL" id="ABV12748.1"/>
    </source>
</evidence>
<dbReference type="AlphaFoldDB" id="A8AGY4"/>
<keyword evidence="3" id="KW-1185">Reference proteome</keyword>
<reference evidence="2 3" key="1">
    <citation type="submission" date="2007-08" db="EMBL/GenBank/DDBJ databases">
        <authorList>
            <consortium name="The Citrobacter koseri Genome Sequencing Project"/>
            <person name="McClelland M."/>
            <person name="Sanderson E.K."/>
            <person name="Porwollik S."/>
            <person name="Spieth J."/>
            <person name="Clifton W.S."/>
            <person name="Latreille P."/>
            <person name="Courtney L."/>
            <person name="Wang C."/>
            <person name="Pepin K."/>
            <person name="Bhonagiri V."/>
            <person name="Nash W."/>
            <person name="Johnson M."/>
            <person name="Thiruvilangam P."/>
            <person name="Wilson R."/>
        </authorList>
    </citation>
    <scope>NUCLEOTIDE SEQUENCE [LARGE SCALE GENOMIC DNA]</scope>
    <source>
        <strain evidence="3">ATCC BAA-895 / CDC 4225-83 / SGSC4696</strain>
    </source>
</reference>
<dbReference type="EMBL" id="CP000822">
    <property type="protein sequence ID" value="ABV12748.1"/>
    <property type="molecule type" value="Genomic_DNA"/>
</dbReference>
<protein>
    <submittedName>
        <fullName evidence="2">Uncharacterized protein</fullName>
    </submittedName>
</protein>
<sequence>MIEKVPRDREADAAASSRDKDGQGLVFTHCSLLWHQTMGRRLPHQHPRSRNSGDE</sequence>
<accession>A8AGY4</accession>
<evidence type="ECO:0000313" key="3">
    <source>
        <dbReference type="Proteomes" id="UP000008148"/>
    </source>
</evidence>
<dbReference type="KEGG" id="cko:CKO_01616"/>
<name>A8AGY4_CITK8</name>
<feature type="region of interest" description="Disordered" evidence="1">
    <location>
        <begin position="1"/>
        <end position="22"/>
    </location>
</feature>
<evidence type="ECO:0000256" key="1">
    <source>
        <dbReference type="SAM" id="MobiDB-lite"/>
    </source>
</evidence>
<dbReference type="Proteomes" id="UP000008148">
    <property type="component" value="Chromosome"/>
</dbReference>
<dbReference type="HOGENOM" id="CLU_3023750_0_0_6"/>
<organism evidence="2 3">
    <name type="scientific">Citrobacter koseri (strain ATCC BAA-895 / CDC 4225-83 / SGSC4696)</name>
    <dbReference type="NCBI Taxonomy" id="290338"/>
    <lineage>
        <taxon>Bacteria</taxon>
        <taxon>Pseudomonadati</taxon>
        <taxon>Pseudomonadota</taxon>
        <taxon>Gammaproteobacteria</taxon>
        <taxon>Enterobacterales</taxon>
        <taxon>Enterobacteriaceae</taxon>
        <taxon>Citrobacter</taxon>
    </lineage>
</organism>
<proteinExistence type="predicted"/>
<gene>
    <name evidence="2" type="ordered locus">CKO_01616</name>
</gene>